<accession>A0A7W3T466</accession>
<name>A0A7W3T466_9ACTN</name>
<dbReference type="Proteomes" id="UP000530234">
    <property type="component" value="Unassembled WGS sequence"/>
</dbReference>
<reference evidence="2" key="1">
    <citation type="submission" date="2019-10" db="EMBL/GenBank/DDBJ databases">
        <title>Streptomyces sp. nov., a novel actinobacterium isolated from alkaline environment.</title>
        <authorList>
            <person name="Golinska P."/>
        </authorList>
    </citation>
    <scope>NUCLEOTIDE SEQUENCE [LARGE SCALE GENOMIC DNA]</scope>
    <source>
        <strain evidence="2">DSM 42108</strain>
    </source>
</reference>
<evidence type="ECO:0000313" key="1">
    <source>
        <dbReference type="EMBL" id="MBB0230473.1"/>
    </source>
</evidence>
<dbReference type="AlphaFoldDB" id="A0A7W3T466"/>
<dbReference type="RefSeq" id="WP_182663955.1">
    <property type="nucleotide sequence ID" value="NZ_VKHS01000287.1"/>
</dbReference>
<protein>
    <submittedName>
        <fullName evidence="1">Uncharacterized protein</fullName>
    </submittedName>
</protein>
<comment type="caution">
    <text evidence="1">The sequence shown here is derived from an EMBL/GenBank/DDBJ whole genome shotgun (WGS) entry which is preliminary data.</text>
</comment>
<organism evidence="1 2">
    <name type="scientific">Streptomyces calidiresistens</name>
    <dbReference type="NCBI Taxonomy" id="1485586"/>
    <lineage>
        <taxon>Bacteria</taxon>
        <taxon>Bacillati</taxon>
        <taxon>Actinomycetota</taxon>
        <taxon>Actinomycetes</taxon>
        <taxon>Kitasatosporales</taxon>
        <taxon>Streptomycetaceae</taxon>
        <taxon>Streptomyces</taxon>
    </lineage>
</organism>
<sequence length="61" mass="6320">MAALVWLVIPLVGVLIAGGWSIVASRRMSGAGGADDTAGVRRHQAFREAMERSVRGADGLG</sequence>
<keyword evidence="2" id="KW-1185">Reference proteome</keyword>
<gene>
    <name evidence="1" type="ORF">FOE67_13355</name>
</gene>
<proteinExistence type="predicted"/>
<evidence type="ECO:0000313" key="2">
    <source>
        <dbReference type="Proteomes" id="UP000530234"/>
    </source>
</evidence>
<dbReference type="EMBL" id="VKHS01000287">
    <property type="protein sequence ID" value="MBB0230473.1"/>
    <property type="molecule type" value="Genomic_DNA"/>
</dbReference>